<evidence type="ECO:0000256" key="6">
    <source>
        <dbReference type="ARBA" id="ARBA00023136"/>
    </source>
</evidence>
<comment type="caution">
    <text evidence="9">The sequence shown here is derived from an EMBL/GenBank/DDBJ whole genome shotgun (WGS) entry which is preliminary data.</text>
</comment>
<dbReference type="PANTHER" id="PTHR30566">
    <property type="entry name" value="YNAI-RELATED MECHANOSENSITIVE ION CHANNEL"/>
    <property type="match status" value="1"/>
</dbReference>
<dbReference type="InterPro" id="IPR023408">
    <property type="entry name" value="MscS_beta-dom_sf"/>
</dbReference>
<evidence type="ECO:0000256" key="2">
    <source>
        <dbReference type="ARBA" id="ARBA00008017"/>
    </source>
</evidence>
<dbReference type="InterPro" id="IPR010920">
    <property type="entry name" value="LSM_dom_sf"/>
</dbReference>
<feature type="transmembrane region" description="Helical" evidence="7">
    <location>
        <begin position="169"/>
        <end position="189"/>
    </location>
</feature>
<evidence type="ECO:0000313" key="9">
    <source>
        <dbReference type="EMBL" id="SMP10119.1"/>
    </source>
</evidence>
<keyword evidence="6 7" id="KW-0472">Membrane</keyword>
<dbReference type="Gene3D" id="1.10.287.1260">
    <property type="match status" value="1"/>
</dbReference>
<keyword evidence="4 7" id="KW-0812">Transmembrane</keyword>
<dbReference type="InterPro" id="IPR006685">
    <property type="entry name" value="MscS_channel_2nd"/>
</dbReference>
<feature type="transmembrane region" description="Helical" evidence="7">
    <location>
        <begin position="146"/>
        <end position="163"/>
    </location>
</feature>
<dbReference type="InterPro" id="IPR011066">
    <property type="entry name" value="MscS_channel_C_sf"/>
</dbReference>
<reference evidence="9 10" key="1">
    <citation type="submission" date="2017-05" db="EMBL/GenBank/DDBJ databases">
        <authorList>
            <person name="Varghese N."/>
            <person name="Submissions S."/>
        </authorList>
    </citation>
    <scope>NUCLEOTIDE SEQUENCE [LARGE SCALE GENOMIC DNA]</scope>
    <source>
        <strain evidence="9 10">DSM 29734</strain>
    </source>
</reference>
<evidence type="ECO:0000256" key="4">
    <source>
        <dbReference type="ARBA" id="ARBA00022692"/>
    </source>
</evidence>
<feature type="transmembrane region" description="Helical" evidence="7">
    <location>
        <begin position="70"/>
        <end position="88"/>
    </location>
</feature>
<feature type="transmembrane region" description="Helical" evidence="7">
    <location>
        <begin position="27"/>
        <end position="49"/>
    </location>
</feature>
<dbReference type="Gene3D" id="3.30.70.100">
    <property type="match status" value="1"/>
</dbReference>
<dbReference type="EMBL" id="FXTY01000002">
    <property type="protein sequence ID" value="SMP10119.1"/>
    <property type="molecule type" value="Genomic_DNA"/>
</dbReference>
<evidence type="ECO:0000313" key="10">
    <source>
        <dbReference type="Proteomes" id="UP001157961"/>
    </source>
</evidence>
<dbReference type="Gene3D" id="2.30.30.60">
    <property type="match status" value="1"/>
</dbReference>
<organism evidence="9 10">
    <name type="scientific">Shimia sagamensis</name>
    <dbReference type="NCBI Taxonomy" id="1566352"/>
    <lineage>
        <taxon>Bacteria</taxon>
        <taxon>Pseudomonadati</taxon>
        <taxon>Pseudomonadota</taxon>
        <taxon>Alphaproteobacteria</taxon>
        <taxon>Rhodobacterales</taxon>
        <taxon>Roseobacteraceae</taxon>
    </lineage>
</organism>
<keyword evidence="3" id="KW-1003">Cell membrane</keyword>
<evidence type="ECO:0000256" key="3">
    <source>
        <dbReference type="ARBA" id="ARBA00022475"/>
    </source>
</evidence>
<proteinExistence type="inferred from homology"/>
<dbReference type="Proteomes" id="UP001157961">
    <property type="component" value="Unassembled WGS sequence"/>
</dbReference>
<feature type="domain" description="Mechanosensitive ion channel MscS" evidence="8">
    <location>
        <begin position="187"/>
        <end position="253"/>
    </location>
</feature>
<protein>
    <submittedName>
        <fullName evidence="9">MscS family membrane protein</fullName>
    </submittedName>
</protein>
<accession>A0ABY1NI97</accession>
<evidence type="ECO:0000259" key="8">
    <source>
        <dbReference type="Pfam" id="PF00924"/>
    </source>
</evidence>
<evidence type="ECO:0000256" key="7">
    <source>
        <dbReference type="SAM" id="Phobius"/>
    </source>
</evidence>
<dbReference type="Pfam" id="PF00924">
    <property type="entry name" value="MS_channel_2nd"/>
    <property type="match status" value="1"/>
</dbReference>
<sequence>MIINSVFLSEVASELGQWFNTSNRIEFAAAVLLALIVLTFRKPLATFLLKRLSRLMARLDVTLSDAVREQFTSATIILLAVLSIYIGLEATSLPQLIDQLVRQLCASVAIIAVFATWHSLCGTFVALLQGQSIAGVQTDRRWMERVAEFAVILVGIAALLKVWEVDVSGALTGVGVLGAAIAIAAQDLVRNLVAGMNNISEKRFSVGDAIEIEGVLKGTVEQIDLRSTTIRGFDQIPRYVPNSELSNAVVKNYGQVKNRLIFLSVNLVLSASQAQILQVRDGLRDHLNESGDFDVSEDAPVYVAVEGVSDHSVDIQFYARTNAPDYGGWLEAKERLTLRLLQLVETAGTELAYPTQTIVSTSKTSVTSN</sequence>
<dbReference type="RefSeq" id="WP_283424841.1">
    <property type="nucleotide sequence ID" value="NZ_FXTY01000002.1"/>
</dbReference>
<comment type="subcellular location">
    <subcellularLocation>
        <location evidence="1">Cell membrane</location>
        <topology evidence="1">Multi-pass membrane protein</topology>
    </subcellularLocation>
</comment>
<keyword evidence="10" id="KW-1185">Reference proteome</keyword>
<gene>
    <name evidence="9" type="ORF">SAMN06265373_10276</name>
</gene>
<evidence type="ECO:0000256" key="5">
    <source>
        <dbReference type="ARBA" id="ARBA00022989"/>
    </source>
</evidence>
<dbReference type="SUPFAM" id="SSF50182">
    <property type="entry name" value="Sm-like ribonucleoproteins"/>
    <property type="match status" value="1"/>
</dbReference>
<dbReference type="SUPFAM" id="SSF82689">
    <property type="entry name" value="Mechanosensitive channel protein MscS (YggB), C-terminal domain"/>
    <property type="match status" value="1"/>
</dbReference>
<comment type="similarity">
    <text evidence="2">Belongs to the MscS (TC 1.A.23) family.</text>
</comment>
<dbReference type="SUPFAM" id="SSF82861">
    <property type="entry name" value="Mechanosensitive channel protein MscS (YggB), transmembrane region"/>
    <property type="match status" value="1"/>
</dbReference>
<dbReference type="PANTHER" id="PTHR30566:SF5">
    <property type="entry name" value="MECHANOSENSITIVE ION CHANNEL PROTEIN 1, MITOCHONDRIAL-RELATED"/>
    <property type="match status" value="1"/>
</dbReference>
<feature type="transmembrane region" description="Helical" evidence="7">
    <location>
        <begin position="100"/>
        <end position="125"/>
    </location>
</feature>
<name>A0ABY1NI97_9RHOB</name>
<dbReference type="InterPro" id="IPR011014">
    <property type="entry name" value="MscS_channel_TM-2"/>
</dbReference>
<keyword evidence="5 7" id="KW-1133">Transmembrane helix</keyword>
<evidence type="ECO:0000256" key="1">
    <source>
        <dbReference type="ARBA" id="ARBA00004651"/>
    </source>
</evidence>